<dbReference type="EMBL" id="JXAL01000001">
    <property type="protein sequence ID" value="KIL37356.1"/>
    <property type="molecule type" value="Genomic_DNA"/>
</dbReference>
<name>A0ABR5A8P0_9BACL</name>
<organism evidence="1 2">
    <name type="scientific">Cohnella kolymensis</name>
    <dbReference type="NCBI Taxonomy" id="1590652"/>
    <lineage>
        <taxon>Bacteria</taxon>
        <taxon>Bacillati</taxon>
        <taxon>Bacillota</taxon>
        <taxon>Bacilli</taxon>
        <taxon>Bacillales</taxon>
        <taxon>Paenibacillaceae</taxon>
        <taxon>Cohnella</taxon>
    </lineage>
</organism>
<dbReference type="RefSeq" id="WP_041058640.1">
    <property type="nucleotide sequence ID" value="NZ_JXAL01000001.1"/>
</dbReference>
<dbReference type="Proteomes" id="UP000054526">
    <property type="component" value="Unassembled WGS sequence"/>
</dbReference>
<proteinExistence type="predicted"/>
<gene>
    <name evidence="1" type="ORF">SD71_01375</name>
</gene>
<comment type="caution">
    <text evidence="1">The sequence shown here is derived from an EMBL/GenBank/DDBJ whole genome shotgun (WGS) entry which is preliminary data.</text>
</comment>
<reference evidence="1 2" key="1">
    <citation type="submission" date="2014-12" db="EMBL/GenBank/DDBJ databases">
        <title>Draft genome sequence of Cohnella kolymensis strain B-2846.</title>
        <authorList>
            <person name="Karlyshev A.V."/>
            <person name="Kudryashova E.B."/>
        </authorList>
    </citation>
    <scope>NUCLEOTIDE SEQUENCE [LARGE SCALE GENOMIC DNA]</scope>
    <source>
        <strain evidence="1 2">VKM B-2846</strain>
    </source>
</reference>
<accession>A0ABR5A8P0</accession>
<keyword evidence="2" id="KW-1185">Reference proteome</keyword>
<sequence length="148" mass="15456">MRTKPKTVLSEGRMKWGRQPVAVVLHDGSFYVGWVTDLNEETLTISGQKGSGKMKKSPLPRKGKAKISAFLPGNPTFNVAGVGGWPDPFGFSPIAQGAPIGAGAPVGGDAGFGGFGGFMGAMKQVLPGIRIGWNIVRAVMPLMGGFKL</sequence>
<evidence type="ECO:0000313" key="1">
    <source>
        <dbReference type="EMBL" id="KIL37356.1"/>
    </source>
</evidence>
<evidence type="ECO:0000313" key="2">
    <source>
        <dbReference type="Proteomes" id="UP000054526"/>
    </source>
</evidence>
<protein>
    <submittedName>
        <fullName evidence="1">Uncharacterized protein</fullName>
    </submittedName>
</protein>